<protein>
    <submittedName>
        <fullName evidence="1">Uncharacterized protein</fullName>
    </submittedName>
</protein>
<keyword evidence="2" id="KW-1185">Reference proteome</keyword>
<comment type="caution">
    <text evidence="1">The sequence shown here is derived from an EMBL/GenBank/DDBJ whole genome shotgun (WGS) entry which is preliminary data.</text>
</comment>
<evidence type="ECO:0000313" key="2">
    <source>
        <dbReference type="Proteomes" id="UP000308092"/>
    </source>
</evidence>
<dbReference type="AlphaFoldDB" id="A0A4S3JWM8"/>
<sequence length="28" mass="3274">MSKWGQDIPEFGDLIKWVLNRVKGDVNK</sequence>
<accession>A0A4S3JWM8</accession>
<reference evidence="1 2" key="1">
    <citation type="submission" date="2019-03" db="EMBL/GenBank/DDBJ databases">
        <title>The genome sequence of a newly discovered highly antifungal drug resistant Aspergillus species, Aspergillus tanneri NIH 1004.</title>
        <authorList>
            <person name="Mounaud S."/>
            <person name="Singh I."/>
            <person name="Joardar V."/>
            <person name="Pakala S."/>
            <person name="Pakala S."/>
            <person name="Venepally P."/>
            <person name="Hoover J."/>
            <person name="Nierman W."/>
            <person name="Chung J."/>
            <person name="Losada L."/>
        </authorList>
    </citation>
    <scope>NUCLEOTIDE SEQUENCE [LARGE SCALE GENOMIC DNA]</scope>
    <source>
        <strain evidence="1 2">NIH1004</strain>
    </source>
</reference>
<dbReference type="Proteomes" id="UP000308092">
    <property type="component" value="Unassembled WGS sequence"/>
</dbReference>
<gene>
    <name evidence="1" type="ORF">EYZ11_000597</name>
</gene>
<name>A0A4S3JWM8_9EURO</name>
<evidence type="ECO:0000313" key="1">
    <source>
        <dbReference type="EMBL" id="THC99899.1"/>
    </source>
</evidence>
<organism evidence="1 2">
    <name type="scientific">Aspergillus tanneri</name>
    <dbReference type="NCBI Taxonomy" id="1220188"/>
    <lineage>
        <taxon>Eukaryota</taxon>
        <taxon>Fungi</taxon>
        <taxon>Dikarya</taxon>
        <taxon>Ascomycota</taxon>
        <taxon>Pezizomycotina</taxon>
        <taxon>Eurotiomycetes</taxon>
        <taxon>Eurotiomycetidae</taxon>
        <taxon>Eurotiales</taxon>
        <taxon>Aspergillaceae</taxon>
        <taxon>Aspergillus</taxon>
        <taxon>Aspergillus subgen. Circumdati</taxon>
    </lineage>
</organism>
<dbReference type="VEuPathDB" id="FungiDB:EYZ11_000597"/>
<dbReference type="EMBL" id="SOSA01000009">
    <property type="protein sequence ID" value="THC99899.1"/>
    <property type="molecule type" value="Genomic_DNA"/>
</dbReference>
<proteinExistence type="predicted"/>